<protein>
    <submittedName>
        <fullName evidence="1">Uncharacterized protein</fullName>
    </submittedName>
</protein>
<dbReference type="EMBL" id="JACCKD010000002">
    <property type="protein sequence ID" value="MBA0125132.1"/>
    <property type="molecule type" value="Genomic_DNA"/>
</dbReference>
<reference evidence="1 2" key="1">
    <citation type="submission" date="2020-07" db="EMBL/GenBank/DDBJ databases">
        <title>Genome of Haloechinothrix sp.</title>
        <authorList>
            <person name="Tang S.-K."/>
            <person name="Yang L."/>
            <person name="Zhu W.-Y."/>
        </authorList>
    </citation>
    <scope>NUCLEOTIDE SEQUENCE [LARGE SCALE GENOMIC DNA]</scope>
    <source>
        <strain evidence="1 2">YIM 98757</strain>
    </source>
</reference>
<comment type="caution">
    <text evidence="1">The sequence shown here is derived from an EMBL/GenBank/DDBJ whole genome shotgun (WGS) entry which is preliminary data.</text>
</comment>
<organism evidence="1 2">
    <name type="scientific">Haloechinothrix aidingensis</name>
    <dbReference type="NCBI Taxonomy" id="2752311"/>
    <lineage>
        <taxon>Bacteria</taxon>
        <taxon>Bacillati</taxon>
        <taxon>Actinomycetota</taxon>
        <taxon>Actinomycetes</taxon>
        <taxon>Pseudonocardiales</taxon>
        <taxon>Pseudonocardiaceae</taxon>
        <taxon>Haloechinothrix</taxon>
    </lineage>
</organism>
<sequence>MSLGELSAVAGRIRIAGGLLPEPTQQNFHPYGLRSYAVTYTGYELFENLLAQPG</sequence>
<name>A0A838A989_9PSEU</name>
<dbReference type="AlphaFoldDB" id="A0A838A989"/>
<accession>A0A838A989</accession>
<dbReference type="RefSeq" id="WP_180891966.1">
    <property type="nucleotide sequence ID" value="NZ_JACCKD010000002.1"/>
</dbReference>
<proteinExistence type="predicted"/>
<keyword evidence="2" id="KW-1185">Reference proteome</keyword>
<gene>
    <name evidence="1" type="ORF">H0B56_06220</name>
</gene>
<evidence type="ECO:0000313" key="1">
    <source>
        <dbReference type="EMBL" id="MBA0125132.1"/>
    </source>
</evidence>
<dbReference type="Proteomes" id="UP000582974">
    <property type="component" value="Unassembled WGS sequence"/>
</dbReference>
<evidence type="ECO:0000313" key="2">
    <source>
        <dbReference type="Proteomes" id="UP000582974"/>
    </source>
</evidence>